<keyword evidence="2" id="KW-0472">Membrane</keyword>
<dbReference type="InterPro" id="IPR022263">
    <property type="entry name" value="KxYKxGKxW"/>
</dbReference>
<gene>
    <name evidence="3" type="ORF">C6P11_06365</name>
</gene>
<dbReference type="OrthoDB" id="2144163at2"/>
<keyword evidence="1" id="KW-0732">Signal</keyword>
<keyword evidence="2" id="KW-0812">Transmembrane</keyword>
<sequence>MTKYKMYKSGKKLVIGATIVGATLTAGMLSNELQLPGFDN</sequence>
<accession>A0A4Z0RV80</accession>
<proteinExistence type="predicted"/>
<dbReference type="RefSeq" id="WP_135519618.1">
    <property type="nucleotide sequence ID" value="NZ_PVSN01000042.1"/>
</dbReference>
<keyword evidence="2" id="KW-1133">Transmembrane helix</keyword>
<evidence type="ECO:0000256" key="2">
    <source>
        <dbReference type="SAM" id="Phobius"/>
    </source>
</evidence>
<dbReference type="Pfam" id="PF19258">
    <property type="entry name" value="KxYKxGKxW_sig"/>
    <property type="match status" value="1"/>
</dbReference>
<evidence type="ECO:0000313" key="3">
    <source>
        <dbReference type="EMBL" id="TGE72365.1"/>
    </source>
</evidence>
<dbReference type="NCBIfam" id="TIGR03715">
    <property type="entry name" value="KxYKxGKxW"/>
    <property type="match status" value="1"/>
</dbReference>
<evidence type="ECO:0000256" key="1">
    <source>
        <dbReference type="ARBA" id="ARBA00022729"/>
    </source>
</evidence>
<dbReference type="Proteomes" id="UP000297646">
    <property type="component" value="Unassembled WGS sequence"/>
</dbReference>
<protein>
    <submittedName>
        <fullName evidence="3">Uncharacterized protein</fullName>
    </submittedName>
</protein>
<dbReference type="AlphaFoldDB" id="A0A4Z0RV80"/>
<dbReference type="EMBL" id="PVSN01000042">
    <property type="protein sequence ID" value="TGE72365.1"/>
    <property type="molecule type" value="Genomic_DNA"/>
</dbReference>
<comment type="caution">
    <text evidence="3">The sequence shown here is derived from an EMBL/GenBank/DDBJ whole genome shotgun (WGS) entry which is preliminary data.</text>
</comment>
<organism evidence="3 4">
    <name type="scientific">Weissella confusa</name>
    <name type="common">Lactobacillus confusus</name>
    <dbReference type="NCBI Taxonomy" id="1583"/>
    <lineage>
        <taxon>Bacteria</taxon>
        <taxon>Bacillati</taxon>
        <taxon>Bacillota</taxon>
        <taxon>Bacilli</taxon>
        <taxon>Lactobacillales</taxon>
        <taxon>Lactobacillaceae</taxon>
        <taxon>Weissella</taxon>
    </lineage>
</organism>
<feature type="transmembrane region" description="Helical" evidence="2">
    <location>
        <begin position="12"/>
        <end position="30"/>
    </location>
</feature>
<evidence type="ECO:0000313" key="4">
    <source>
        <dbReference type="Proteomes" id="UP000297646"/>
    </source>
</evidence>
<reference evidence="3 4" key="1">
    <citation type="submission" date="2018-03" db="EMBL/GenBank/DDBJ databases">
        <title>Genome sequencing of Weissella confusa isolates.</title>
        <authorList>
            <person name="Kajala I."/>
            <person name="Baruah R."/>
            <person name="Bergsveinson J."/>
            <person name="Juvonen R."/>
            <person name="Ziola B."/>
        </authorList>
    </citation>
    <scope>NUCLEOTIDE SEQUENCE [LARGE SCALE GENOMIC DNA]</scope>
    <source>
        <strain evidence="3 4">VTT E-062653</strain>
    </source>
</reference>
<name>A0A4Z0RV80_WEICO</name>